<protein>
    <submittedName>
        <fullName evidence="2">Uncharacterized protein</fullName>
    </submittedName>
</protein>
<name>A0A8J2VB82_9FLAO</name>
<dbReference type="AlphaFoldDB" id="A0A8J2VB82"/>
<evidence type="ECO:0000256" key="1">
    <source>
        <dbReference type="SAM" id="SignalP"/>
    </source>
</evidence>
<feature type="chain" id="PRO_5035300116" evidence="1">
    <location>
        <begin position="25"/>
        <end position="185"/>
    </location>
</feature>
<reference evidence="2" key="2">
    <citation type="submission" date="2020-09" db="EMBL/GenBank/DDBJ databases">
        <authorList>
            <person name="Sun Q."/>
            <person name="Zhou Y."/>
        </authorList>
    </citation>
    <scope>NUCLEOTIDE SEQUENCE</scope>
    <source>
        <strain evidence="2">CGMCC 1.12924</strain>
    </source>
</reference>
<evidence type="ECO:0000313" key="2">
    <source>
        <dbReference type="EMBL" id="GGD94921.1"/>
    </source>
</evidence>
<accession>A0A8J2VB82</accession>
<dbReference type="PROSITE" id="PS51257">
    <property type="entry name" value="PROKAR_LIPOPROTEIN"/>
    <property type="match status" value="1"/>
</dbReference>
<keyword evidence="1" id="KW-0732">Signal</keyword>
<proteinExistence type="predicted"/>
<keyword evidence="3" id="KW-1185">Reference proteome</keyword>
<feature type="signal peptide" evidence="1">
    <location>
        <begin position="1"/>
        <end position="24"/>
    </location>
</feature>
<gene>
    <name evidence="2" type="ORF">GCM10011312_18260</name>
</gene>
<dbReference type="Proteomes" id="UP000652231">
    <property type="component" value="Unassembled WGS sequence"/>
</dbReference>
<comment type="caution">
    <text evidence="2">The sequence shown here is derived from an EMBL/GenBank/DDBJ whole genome shotgun (WGS) entry which is preliminary data.</text>
</comment>
<reference evidence="2" key="1">
    <citation type="journal article" date="2014" name="Int. J. Syst. Evol. Microbiol.">
        <title>Complete genome sequence of Corynebacterium casei LMG S-19264T (=DSM 44701T), isolated from a smear-ripened cheese.</title>
        <authorList>
            <consortium name="US DOE Joint Genome Institute (JGI-PGF)"/>
            <person name="Walter F."/>
            <person name="Albersmeier A."/>
            <person name="Kalinowski J."/>
            <person name="Ruckert C."/>
        </authorList>
    </citation>
    <scope>NUCLEOTIDE SEQUENCE</scope>
    <source>
        <strain evidence="2">CGMCC 1.12924</strain>
    </source>
</reference>
<evidence type="ECO:0000313" key="3">
    <source>
        <dbReference type="Proteomes" id="UP000652231"/>
    </source>
</evidence>
<dbReference type="EMBL" id="BMGK01000007">
    <property type="protein sequence ID" value="GGD94921.1"/>
    <property type="molecule type" value="Genomic_DNA"/>
</dbReference>
<organism evidence="2 3">
    <name type="scientific">Planktosalinus lacus</name>
    <dbReference type="NCBI Taxonomy" id="1526573"/>
    <lineage>
        <taxon>Bacteria</taxon>
        <taxon>Pseudomonadati</taxon>
        <taxon>Bacteroidota</taxon>
        <taxon>Flavobacteriia</taxon>
        <taxon>Flavobacteriales</taxon>
        <taxon>Flavobacteriaceae</taxon>
        <taxon>Planktosalinus</taxon>
    </lineage>
</organism>
<sequence length="185" mass="21351">MSPMRFLSVSLVFFFLLIACDADKKQNSEVSFENSDSIKISLPKTDVTFPRLSPHAQDVITSWQYFQEFENDLRRINSGNVRNYQTETERMVSVSDSLLKNIPEPLNTNAISSRMRVVNVRVKLLDETMHQPNVETNIISKNLEETNVAFSNLITQINEKFEKQRIDELTRSSQNSEQEDSLSIE</sequence>